<evidence type="ECO:0000259" key="1">
    <source>
        <dbReference type="Pfam" id="PF00881"/>
    </source>
</evidence>
<dbReference type="GO" id="GO:0016491">
    <property type="term" value="F:oxidoreductase activity"/>
    <property type="evidence" value="ECO:0007669"/>
    <property type="project" value="InterPro"/>
</dbReference>
<dbReference type="PANTHER" id="PTHR23026:SF117">
    <property type="entry name" value="NITROREDUCTASE"/>
    <property type="match status" value="1"/>
</dbReference>
<sequence>MIEISELVKYRRSIRKFLPQVVEPEKIDTLLKSALMAPTSKNSRSWEFVVVDDARLLQKLSLSRPMGSTLLANAPLAIVVLADPSKSDCWLEDAAIASAFLQLQAQDLGLGSCWVQVARRPHNDDITAEQYIRELLQIPGELNVVNVIAIGYKDEERRPYDEAKLAYDKIHRNQF</sequence>
<name>A0A170ZRG7_9BACT</name>
<keyword evidence="3" id="KW-1185">Reference proteome</keyword>
<dbReference type="InterPro" id="IPR000415">
    <property type="entry name" value="Nitroreductase-like"/>
</dbReference>
<proteinExistence type="predicted"/>
<comment type="caution">
    <text evidence="2">The sequence shown here is derived from an EMBL/GenBank/DDBJ whole genome shotgun (WGS) entry which is preliminary data.</text>
</comment>
<accession>A0A170ZRG7</accession>
<dbReference type="InterPro" id="IPR029479">
    <property type="entry name" value="Nitroreductase"/>
</dbReference>
<dbReference type="AlphaFoldDB" id="A0A170ZRG7"/>
<evidence type="ECO:0000313" key="2">
    <source>
        <dbReference type="EMBL" id="GAT62940.1"/>
    </source>
</evidence>
<dbReference type="EMBL" id="BDCR01000003">
    <property type="protein sequence ID" value="GAT62940.1"/>
    <property type="molecule type" value="Genomic_DNA"/>
</dbReference>
<evidence type="ECO:0000313" key="3">
    <source>
        <dbReference type="Proteomes" id="UP000076586"/>
    </source>
</evidence>
<dbReference type="Proteomes" id="UP000076586">
    <property type="component" value="Unassembled WGS sequence"/>
</dbReference>
<feature type="domain" description="Nitroreductase" evidence="1">
    <location>
        <begin position="67"/>
        <end position="152"/>
    </location>
</feature>
<dbReference type="OrthoDB" id="9809288at2"/>
<dbReference type="CDD" id="cd02151">
    <property type="entry name" value="nitroreductase"/>
    <property type="match status" value="1"/>
</dbReference>
<gene>
    <name evidence="2" type="ORF">PJIAN_3252</name>
</gene>
<reference evidence="3" key="1">
    <citation type="submission" date="2016-04" db="EMBL/GenBank/DDBJ databases">
        <title>Draft genome sequence of Paludibacter jiangxiensis strain NM7.</title>
        <authorList>
            <person name="Qiu Y."/>
            <person name="Matsuura N."/>
            <person name="Ohashi A."/>
            <person name="Tourlousse M.D."/>
            <person name="Sekiguchi Y."/>
        </authorList>
    </citation>
    <scope>NUCLEOTIDE SEQUENCE [LARGE SCALE GENOMIC DNA]</scope>
    <source>
        <strain evidence="3">NM7</strain>
    </source>
</reference>
<dbReference type="STRING" id="681398.PJIAN_3252"/>
<feature type="domain" description="Nitroreductase" evidence="1">
    <location>
        <begin position="8"/>
        <end position="60"/>
    </location>
</feature>
<dbReference type="PANTHER" id="PTHR23026">
    <property type="entry name" value="NADPH NITROREDUCTASE"/>
    <property type="match status" value="1"/>
</dbReference>
<dbReference type="Gene3D" id="3.40.109.10">
    <property type="entry name" value="NADH Oxidase"/>
    <property type="match status" value="1"/>
</dbReference>
<dbReference type="SUPFAM" id="SSF55469">
    <property type="entry name" value="FMN-dependent nitroreductase-like"/>
    <property type="match status" value="1"/>
</dbReference>
<dbReference type="Pfam" id="PF00881">
    <property type="entry name" value="Nitroreductase"/>
    <property type="match status" value="2"/>
</dbReference>
<reference evidence="3" key="2">
    <citation type="journal article" date="2017" name="Genome Announc.">
        <title>Draft genome sequence of Paludibacter jiangxiensis NM7(T), a propionate-producing fermentative bacterium.</title>
        <authorList>
            <person name="Qiu Y.-L."/>
            <person name="Tourlousse D.M."/>
            <person name="Matsuura N."/>
            <person name="Ohashi A."/>
            <person name="Sekiguchi Y."/>
        </authorList>
    </citation>
    <scope>NUCLEOTIDE SEQUENCE [LARGE SCALE GENOMIC DNA]</scope>
    <source>
        <strain evidence="3">NM7</strain>
    </source>
</reference>
<dbReference type="InterPro" id="IPR050627">
    <property type="entry name" value="Nitroreductase/BluB"/>
</dbReference>
<organism evidence="2 3">
    <name type="scientific">Paludibacter jiangxiensis</name>
    <dbReference type="NCBI Taxonomy" id="681398"/>
    <lineage>
        <taxon>Bacteria</taxon>
        <taxon>Pseudomonadati</taxon>
        <taxon>Bacteroidota</taxon>
        <taxon>Bacteroidia</taxon>
        <taxon>Bacteroidales</taxon>
        <taxon>Paludibacteraceae</taxon>
        <taxon>Paludibacter</taxon>
    </lineage>
</organism>
<protein>
    <submittedName>
        <fullName evidence="2">Nitroreductase</fullName>
    </submittedName>
</protein>
<dbReference type="RefSeq" id="WP_068703692.1">
    <property type="nucleotide sequence ID" value="NZ_BDCR01000003.1"/>
</dbReference>